<dbReference type="AlphaFoldDB" id="A0A2I1CT36"/>
<dbReference type="Proteomes" id="UP000234254">
    <property type="component" value="Unassembled WGS sequence"/>
</dbReference>
<name>A0A2I1CT36_ASPC2</name>
<dbReference type="OrthoDB" id="10569904at2759"/>
<keyword evidence="2" id="KW-1185">Reference proteome</keyword>
<reference evidence="1" key="1">
    <citation type="submission" date="2016-12" db="EMBL/GenBank/DDBJ databases">
        <title>The genomes of Aspergillus section Nigri reveals drivers in fungal speciation.</title>
        <authorList>
            <consortium name="DOE Joint Genome Institute"/>
            <person name="Vesth T.C."/>
            <person name="Nybo J."/>
            <person name="Theobald S."/>
            <person name="Brandl J."/>
            <person name="Frisvad J.C."/>
            <person name="Nielsen K.F."/>
            <person name="Lyhne E.K."/>
            <person name="Kogle M.E."/>
            <person name="Kuo A."/>
            <person name="Riley R."/>
            <person name="Clum A."/>
            <person name="Nolan M."/>
            <person name="Lipzen A."/>
            <person name="Salamov A."/>
            <person name="Henrissat B."/>
            <person name="Wiebenga A."/>
            <person name="De vries R.P."/>
            <person name="Grigoriev I.V."/>
            <person name="Mortensen U.H."/>
            <person name="Andersen M.R."/>
            <person name="Baker S.E."/>
        </authorList>
    </citation>
    <scope>NUCLEOTIDE SEQUENCE</scope>
    <source>
        <strain evidence="1">IBT 28561</strain>
    </source>
</reference>
<dbReference type="VEuPathDB" id="FungiDB:P168DRAFT_64620"/>
<evidence type="ECO:0000313" key="1">
    <source>
        <dbReference type="EMBL" id="PKY00796.1"/>
    </source>
</evidence>
<sequence length="162" mass="18007">MMTILPTTIGMESITNIPPSVTVTASPQFPYWMASPRHDSILTISFRTGPILRSEKQTTPEKTTEVSIDGLYIGLTQADPGLRRSQGRKLVRKKETRGPSGPTYHVQGRVAMVIRSLIPCGNLEATWSIEMHSSIDRIGPRALEEGMMQVDKVQILSRNGFR</sequence>
<accession>A0A2I1CT36</accession>
<evidence type="ECO:0000313" key="2">
    <source>
        <dbReference type="Proteomes" id="UP000234254"/>
    </source>
</evidence>
<dbReference type="GeneID" id="36549606"/>
<comment type="caution">
    <text evidence="1">The sequence shown here is derived from an EMBL/GenBank/DDBJ whole genome shotgun (WGS) entry which is preliminary data.</text>
</comment>
<dbReference type="EMBL" id="MSFM01000013">
    <property type="protein sequence ID" value="PKY00796.1"/>
    <property type="molecule type" value="Genomic_DNA"/>
</dbReference>
<proteinExistence type="predicted"/>
<organism evidence="1 2">
    <name type="scientific">Aspergillus campestris (strain IBT 28561)</name>
    <dbReference type="NCBI Taxonomy" id="1392248"/>
    <lineage>
        <taxon>Eukaryota</taxon>
        <taxon>Fungi</taxon>
        <taxon>Dikarya</taxon>
        <taxon>Ascomycota</taxon>
        <taxon>Pezizomycotina</taxon>
        <taxon>Eurotiomycetes</taxon>
        <taxon>Eurotiomycetidae</taxon>
        <taxon>Eurotiales</taxon>
        <taxon>Aspergillaceae</taxon>
        <taxon>Aspergillus</taxon>
        <taxon>Aspergillus subgen. Circumdati</taxon>
    </lineage>
</organism>
<gene>
    <name evidence="1" type="ORF">P168DRAFT_64620</name>
</gene>
<dbReference type="RefSeq" id="XP_024689390.1">
    <property type="nucleotide sequence ID" value="XM_024842077.1"/>
</dbReference>
<protein>
    <submittedName>
        <fullName evidence="1">Uncharacterized protein</fullName>
    </submittedName>
</protein>